<protein>
    <submittedName>
        <fullName evidence="1">Uncharacterized protein</fullName>
    </submittedName>
</protein>
<evidence type="ECO:0000313" key="2">
    <source>
        <dbReference type="Proteomes" id="UP000183687"/>
    </source>
</evidence>
<proteinExistence type="predicted"/>
<comment type="caution">
    <text evidence="1">The sequence shown here is derived from an EMBL/GenBank/DDBJ whole genome shotgun (WGS) entry which is preliminary data.</text>
</comment>
<accession>A0AB38A6Q1</accession>
<dbReference type="EMBL" id="FNSH01000001">
    <property type="protein sequence ID" value="SEB71666.1"/>
    <property type="molecule type" value="Genomic_DNA"/>
</dbReference>
<reference evidence="1 2" key="1">
    <citation type="submission" date="2016-10" db="EMBL/GenBank/DDBJ databases">
        <authorList>
            <person name="Varghese N."/>
            <person name="Submissions S."/>
        </authorList>
    </citation>
    <scope>NUCLEOTIDE SEQUENCE [LARGE SCALE GENOMIC DNA]</scope>
    <source>
        <strain evidence="1 2">DSM 20586</strain>
    </source>
</reference>
<name>A0AB38A6Q1_9ACTN</name>
<evidence type="ECO:0000313" key="1">
    <source>
        <dbReference type="EMBL" id="SEB71666.1"/>
    </source>
</evidence>
<organism evidence="1 2">
    <name type="scientific">Atopobium minutum</name>
    <dbReference type="NCBI Taxonomy" id="1381"/>
    <lineage>
        <taxon>Bacteria</taxon>
        <taxon>Bacillati</taxon>
        <taxon>Actinomycetota</taxon>
        <taxon>Coriobacteriia</taxon>
        <taxon>Coriobacteriales</taxon>
        <taxon>Atopobiaceae</taxon>
        <taxon>Atopobium</taxon>
    </lineage>
</organism>
<dbReference type="RefSeq" id="WP_002562900.1">
    <property type="nucleotide sequence ID" value="NZ_CALJSN010000007.1"/>
</dbReference>
<sequence length="104" mass="11892">MDRKLESVSVNRVGDLEITEELFGSGVVGVYDREHYVHSIRIRKDKLCLVATALGNERDDIVEVVFGKLRDEEYFLADLMDLLDHEGITYSYAAQMDGVTHFRP</sequence>
<dbReference type="AlphaFoldDB" id="A0AB38A6Q1"/>
<gene>
    <name evidence="1" type="ORF">SAMN04489746_0936</name>
</gene>
<dbReference type="Proteomes" id="UP000183687">
    <property type="component" value="Unassembled WGS sequence"/>
</dbReference>